<protein>
    <submittedName>
        <fullName evidence="1">Uncharacterized protein</fullName>
    </submittedName>
</protein>
<dbReference type="Proteomes" id="UP000004642">
    <property type="component" value="Unassembled WGS sequence"/>
</dbReference>
<reference evidence="1 2" key="1">
    <citation type="journal article" date="2011" name="BMC Genomics">
        <title>Genome sequencing reveals diversification of virulence factor content and possible host adaptation in distinct subpopulations of Salmonella enterica.</title>
        <authorList>
            <person name="den Bakker H.C."/>
            <person name="Moreno Switt A.I."/>
            <person name="Govoni G."/>
            <person name="Cummings C.A."/>
            <person name="Ranieri M.L."/>
            <person name="Degoricija L."/>
            <person name="Hoelzer K."/>
            <person name="Rodriguez-Rivera L.D."/>
            <person name="Brown S."/>
            <person name="Bolchacova E."/>
            <person name="Furtado M.R."/>
            <person name="Wiedmann M."/>
        </authorList>
    </citation>
    <scope>NUCLEOTIDE SEQUENCE [LARGE SCALE GENOMIC DNA]</scope>
    <source>
        <strain evidence="1 2">R6-377</strain>
    </source>
</reference>
<dbReference type="EMBL" id="AFCJ01002174">
    <property type="protein sequence ID" value="EHC31434.1"/>
    <property type="molecule type" value="Genomic_DNA"/>
</dbReference>
<evidence type="ECO:0000313" key="1">
    <source>
        <dbReference type="EMBL" id="EHC31434.1"/>
    </source>
</evidence>
<organism evidence="1 2">
    <name type="scientific">Salmonella enterica subsp. enterica serovar Alachua str. R6-377</name>
    <dbReference type="NCBI Taxonomy" id="913241"/>
    <lineage>
        <taxon>Bacteria</taxon>
        <taxon>Pseudomonadati</taxon>
        <taxon>Pseudomonadota</taxon>
        <taxon>Gammaproteobacteria</taxon>
        <taxon>Enterobacterales</taxon>
        <taxon>Enterobacteriaceae</taxon>
        <taxon>Salmonella</taxon>
    </lineage>
</organism>
<evidence type="ECO:0000313" key="2">
    <source>
        <dbReference type="Proteomes" id="UP000004642"/>
    </source>
</evidence>
<gene>
    <name evidence="1" type="ORF">LTSEALA_5068</name>
</gene>
<accession>G5LUZ8</accession>
<dbReference type="AlphaFoldDB" id="G5LUZ8"/>
<proteinExistence type="predicted"/>
<comment type="caution">
    <text evidence="1">The sequence shown here is derived from an EMBL/GenBank/DDBJ whole genome shotgun (WGS) entry which is preliminary data.</text>
</comment>
<name>G5LUZ8_SALET</name>
<sequence length="41" mass="4611">MLPDDGLFVIRGTANKPDEPRSLIAQRTLIAHRQSVVLLRL</sequence>